<reference evidence="1" key="2">
    <citation type="submission" date="2022-06" db="UniProtKB">
        <authorList>
            <consortium name="EnsemblMetazoa"/>
        </authorList>
    </citation>
    <scope>IDENTIFICATION</scope>
</reference>
<evidence type="ECO:0000313" key="1">
    <source>
        <dbReference type="EnsemblMetazoa" id="OVOC5404.1"/>
    </source>
</evidence>
<name>A0A8R1XWZ3_ONCVO</name>
<dbReference type="EnsemblMetazoa" id="OVOC5404.1">
    <property type="protein sequence ID" value="OVOC5404.1"/>
    <property type="gene ID" value="WBGene00242213"/>
</dbReference>
<protein>
    <submittedName>
        <fullName evidence="1">Uncharacterized protein</fullName>
    </submittedName>
</protein>
<keyword evidence="2" id="KW-1185">Reference proteome</keyword>
<sequence>MFGIGVVKARYRKFSCKNLLKTPNHHEMGLDKLPRIRISGSKLLIRSTRNLLHDKETSTRRQIRQSPIMCQGA</sequence>
<accession>A0A8R1XWZ3</accession>
<reference evidence="2" key="1">
    <citation type="submission" date="2013-10" db="EMBL/GenBank/DDBJ databases">
        <title>Genome sequencing of Onchocerca volvulus.</title>
        <authorList>
            <person name="Cotton J."/>
            <person name="Tsai J."/>
            <person name="Stanley E."/>
            <person name="Tracey A."/>
            <person name="Holroyd N."/>
            <person name="Lustigman S."/>
            <person name="Berriman M."/>
        </authorList>
    </citation>
    <scope>NUCLEOTIDE SEQUENCE</scope>
</reference>
<organism evidence="1 2">
    <name type="scientific">Onchocerca volvulus</name>
    <dbReference type="NCBI Taxonomy" id="6282"/>
    <lineage>
        <taxon>Eukaryota</taxon>
        <taxon>Metazoa</taxon>
        <taxon>Ecdysozoa</taxon>
        <taxon>Nematoda</taxon>
        <taxon>Chromadorea</taxon>
        <taxon>Rhabditida</taxon>
        <taxon>Spirurina</taxon>
        <taxon>Spiruromorpha</taxon>
        <taxon>Filarioidea</taxon>
        <taxon>Onchocercidae</taxon>
        <taxon>Onchocerca</taxon>
    </lineage>
</organism>
<dbReference type="AlphaFoldDB" id="A0A8R1XWZ3"/>
<dbReference type="Proteomes" id="UP000024404">
    <property type="component" value="Unassembled WGS sequence"/>
</dbReference>
<evidence type="ECO:0000313" key="2">
    <source>
        <dbReference type="Proteomes" id="UP000024404"/>
    </source>
</evidence>
<dbReference type="EMBL" id="CMVM020000154">
    <property type="status" value="NOT_ANNOTATED_CDS"/>
    <property type="molecule type" value="Genomic_DNA"/>
</dbReference>
<proteinExistence type="predicted"/>